<dbReference type="SUPFAM" id="SSF47413">
    <property type="entry name" value="lambda repressor-like DNA-binding domains"/>
    <property type="match status" value="1"/>
</dbReference>
<evidence type="ECO:0000313" key="5">
    <source>
        <dbReference type="EMBL" id="MBC6468161.1"/>
    </source>
</evidence>
<dbReference type="InterPro" id="IPR046335">
    <property type="entry name" value="LacI/GalR-like_sensor"/>
</dbReference>
<evidence type="ECO:0000256" key="2">
    <source>
        <dbReference type="ARBA" id="ARBA00023125"/>
    </source>
</evidence>
<dbReference type="PANTHER" id="PTHR30146:SF155">
    <property type="entry name" value="ALANINE RACEMASE"/>
    <property type="match status" value="1"/>
</dbReference>
<dbReference type="SMART" id="SM00354">
    <property type="entry name" value="HTH_LACI"/>
    <property type="match status" value="1"/>
</dbReference>
<proteinExistence type="predicted"/>
<accession>A0ABR7LTT8</accession>
<evidence type="ECO:0000256" key="1">
    <source>
        <dbReference type="ARBA" id="ARBA00023015"/>
    </source>
</evidence>
<dbReference type="Pfam" id="PF13377">
    <property type="entry name" value="Peripla_BP_3"/>
    <property type="match status" value="1"/>
</dbReference>
<dbReference type="GO" id="GO:0003677">
    <property type="term" value="F:DNA binding"/>
    <property type="evidence" value="ECO:0007669"/>
    <property type="project" value="UniProtKB-KW"/>
</dbReference>
<name>A0ABR7LTT8_9ACTN</name>
<dbReference type="EMBL" id="JABVEC010000017">
    <property type="protein sequence ID" value="MBC6468161.1"/>
    <property type="molecule type" value="Genomic_DNA"/>
</dbReference>
<protein>
    <submittedName>
        <fullName evidence="5">LacI family DNA-binding transcriptional regulator</fullName>
    </submittedName>
</protein>
<dbReference type="Proteomes" id="UP000805614">
    <property type="component" value="Unassembled WGS sequence"/>
</dbReference>
<dbReference type="PROSITE" id="PS50932">
    <property type="entry name" value="HTH_LACI_2"/>
    <property type="match status" value="1"/>
</dbReference>
<gene>
    <name evidence="5" type="ORF">HKK74_22085</name>
</gene>
<evidence type="ECO:0000313" key="6">
    <source>
        <dbReference type="Proteomes" id="UP000805614"/>
    </source>
</evidence>
<dbReference type="Gene3D" id="3.40.50.2300">
    <property type="match status" value="2"/>
</dbReference>
<feature type="domain" description="HTH lacI-type" evidence="4">
    <location>
        <begin position="46"/>
        <end position="100"/>
    </location>
</feature>
<dbReference type="CDD" id="cd01392">
    <property type="entry name" value="HTH_LacI"/>
    <property type="match status" value="1"/>
</dbReference>
<reference evidence="5 6" key="1">
    <citation type="submission" date="2020-06" db="EMBL/GenBank/DDBJ databases">
        <title>Actinomadura xiongansis sp. nov., isolated from soil of Baiyangdian.</title>
        <authorList>
            <person name="Zhang X."/>
        </authorList>
    </citation>
    <scope>NUCLEOTIDE SEQUENCE [LARGE SCALE GENOMIC DNA]</scope>
    <source>
        <strain evidence="5 6">HBUM206468</strain>
    </source>
</reference>
<evidence type="ECO:0000256" key="3">
    <source>
        <dbReference type="ARBA" id="ARBA00023163"/>
    </source>
</evidence>
<dbReference type="InterPro" id="IPR028082">
    <property type="entry name" value="Peripla_BP_I"/>
</dbReference>
<keyword evidence="1" id="KW-0805">Transcription regulation</keyword>
<evidence type="ECO:0000259" key="4">
    <source>
        <dbReference type="PROSITE" id="PS50932"/>
    </source>
</evidence>
<organism evidence="5 6">
    <name type="scientific">Actinomadura alba</name>
    <dbReference type="NCBI Taxonomy" id="406431"/>
    <lineage>
        <taxon>Bacteria</taxon>
        <taxon>Bacillati</taxon>
        <taxon>Actinomycetota</taxon>
        <taxon>Actinomycetes</taxon>
        <taxon>Streptosporangiales</taxon>
        <taxon>Thermomonosporaceae</taxon>
        <taxon>Actinomadura</taxon>
    </lineage>
</organism>
<keyword evidence="3" id="KW-0804">Transcription</keyword>
<dbReference type="PROSITE" id="PS00356">
    <property type="entry name" value="HTH_LACI_1"/>
    <property type="match status" value="1"/>
</dbReference>
<keyword evidence="2 5" id="KW-0238">DNA-binding</keyword>
<dbReference type="CDD" id="cd06267">
    <property type="entry name" value="PBP1_LacI_sugar_binding-like"/>
    <property type="match status" value="1"/>
</dbReference>
<dbReference type="InterPro" id="IPR010982">
    <property type="entry name" value="Lambda_DNA-bd_dom_sf"/>
</dbReference>
<dbReference type="Pfam" id="PF00356">
    <property type="entry name" value="LacI"/>
    <property type="match status" value="1"/>
</dbReference>
<dbReference type="SUPFAM" id="SSF53822">
    <property type="entry name" value="Periplasmic binding protein-like I"/>
    <property type="match status" value="1"/>
</dbReference>
<dbReference type="InterPro" id="IPR000843">
    <property type="entry name" value="HTH_LacI"/>
</dbReference>
<dbReference type="Gene3D" id="1.10.260.40">
    <property type="entry name" value="lambda repressor-like DNA-binding domains"/>
    <property type="match status" value="1"/>
</dbReference>
<keyword evidence="6" id="KW-1185">Reference proteome</keyword>
<dbReference type="PANTHER" id="PTHR30146">
    <property type="entry name" value="LACI-RELATED TRANSCRIPTIONAL REPRESSOR"/>
    <property type="match status" value="1"/>
</dbReference>
<sequence length="382" mass="39904">MVLINHAPAVRRRPEVRVPAGNSPRDSLWSAAKPVERGQEVAVKRPTIADIALRAGVTKSAVSFALNGRPGVSETTRGRILAIAAEVGWQPSSAARALADGRAGALGLVVDRPARTLGIEPFFMQLISGIEGELAAREVALLLQVTEDRSAQLATYRRWWAGRRVDGVFLVDLHVDDARAELLRDLGMPAVVIGGPDGLSGLPGVWNDEAAAVRSVVEYLAALGHHRIARVAGLSGLRHTLVRTTAFEAVAGELGVTPVVVGTDYTGEEGAQATRSLLASAEPPSAIVYDNDIMAVAGLSVAAEMGVPVPGRLSIVAWDDSVLCRLVHPPLTAVSLDVPAYGAHVARRLLDLVAGEEVAGACNATPVLVPRASTAPIRPGGA</sequence>
<comment type="caution">
    <text evidence="5">The sequence shown here is derived from an EMBL/GenBank/DDBJ whole genome shotgun (WGS) entry which is preliminary data.</text>
</comment>